<organism evidence="2 3">
    <name type="scientific">Modicella reniformis</name>
    <dbReference type="NCBI Taxonomy" id="1440133"/>
    <lineage>
        <taxon>Eukaryota</taxon>
        <taxon>Fungi</taxon>
        <taxon>Fungi incertae sedis</taxon>
        <taxon>Mucoromycota</taxon>
        <taxon>Mortierellomycotina</taxon>
        <taxon>Mortierellomycetes</taxon>
        <taxon>Mortierellales</taxon>
        <taxon>Mortierellaceae</taxon>
        <taxon>Modicella</taxon>
    </lineage>
</organism>
<feature type="compositionally biased region" description="Basic and acidic residues" evidence="1">
    <location>
        <begin position="105"/>
        <end position="120"/>
    </location>
</feature>
<keyword evidence="3" id="KW-1185">Reference proteome</keyword>
<evidence type="ECO:0000313" key="2">
    <source>
        <dbReference type="EMBL" id="KAF9941415.1"/>
    </source>
</evidence>
<sequence>MSRAATYLATDGIQAHLQAFDITKGHTSSKIKACVVDIKKRFPDKDSVIEAFGQDHKNTVIVCGVDPGEKVSASFCSLDPTKKNEVSNLLVKRSALYQPTFAYRATDKKEDENQQNRGHEPTVWSQSGMPEQQGDPIHIRSNAVP</sequence>
<feature type="region of interest" description="Disordered" evidence="1">
    <location>
        <begin position="103"/>
        <end position="145"/>
    </location>
</feature>
<accession>A0A9P6ING0</accession>
<comment type="caution">
    <text evidence="2">The sequence shown here is derived from an EMBL/GenBank/DDBJ whole genome shotgun (WGS) entry which is preliminary data.</text>
</comment>
<dbReference type="EMBL" id="JAAAHW010009412">
    <property type="protein sequence ID" value="KAF9941415.1"/>
    <property type="molecule type" value="Genomic_DNA"/>
</dbReference>
<dbReference type="OrthoDB" id="2448982at2759"/>
<proteinExistence type="predicted"/>
<name>A0A9P6ING0_9FUNG</name>
<protein>
    <submittedName>
        <fullName evidence="2">Uncharacterized protein</fullName>
    </submittedName>
</protein>
<dbReference type="Proteomes" id="UP000749646">
    <property type="component" value="Unassembled WGS sequence"/>
</dbReference>
<evidence type="ECO:0000313" key="3">
    <source>
        <dbReference type="Proteomes" id="UP000749646"/>
    </source>
</evidence>
<gene>
    <name evidence="2" type="ORF">BGZ65_003514</name>
</gene>
<evidence type="ECO:0000256" key="1">
    <source>
        <dbReference type="SAM" id="MobiDB-lite"/>
    </source>
</evidence>
<reference evidence="2" key="1">
    <citation type="journal article" date="2020" name="Fungal Divers.">
        <title>Resolving the Mortierellaceae phylogeny through synthesis of multi-gene phylogenetics and phylogenomics.</title>
        <authorList>
            <person name="Vandepol N."/>
            <person name="Liber J."/>
            <person name="Desiro A."/>
            <person name="Na H."/>
            <person name="Kennedy M."/>
            <person name="Barry K."/>
            <person name="Grigoriev I.V."/>
            <person name="Miller A.N."/>
            <person name="O'Donnell K."/>
            <person name="Stajich J.E."/>
            <person name="Bonito G."/>
        </authorList>
    </citation>
    <scope>NUCLEOTIDE SEQUENCE</scope>
    <source>
        <strain evidence="2">MES-2147</strain>
    </source>
</reference>
<dbReference type="AlphaFoldDB" id="A0A9P6ING0"/>